<dbReference type="GO" id="GO:0005675">
    <property type="term" value="C:transcription factor TFIIH holo complex"/>
    <property type="evidence" value="ECO:0007669"/>
    <property type="project" value="UniProtKB-UniRule"/>
</dbReference>
<dbReference type="InterPro" id="IPR004600">
    <property type="entry name" value="TFIIH_Tfb4/GTF2H3"/>
</dbReference>
<evidence type="ECO:0000256" key="4">
    <source>
        <dbReference type="ARBA" id="ARBA00022763"/>
    </source>
</evidence>
<name>I7J8P7_BABMR</name>
<reference evidence="12 13" key="1">
    <citation type="journal article" date="2012" name="Nucleic Acids Res.">
        <title>Sequencing of the smallest Apicomplexan genome from the human pathogen Babesia microti.</title>
        <authorList>
            <person name="Cornillot E."/>
            <person name="Hadj-Kaddour K."/>
            <person name="Dassouli A."/>
            <person name="Noel B."/>
            <person name="Ranwez V."/>
            <person name="Vacherie B."/>
            <person name="Augagneur Y."/>
            <person name="Bres V."/>
            <person name="Duclos A."/>
            <person name="Randazzo S."/>
            <person name="Carcy B."/>
            <person name="Debierre-Grockiego F."/>
            <person name="Delbecq S."/>
            <person name="Moubri-Menage K."/>
            <person name="Shams-Eldin H."/>
            <person name="Usmani-Brown S."/>
            <person name="Bringaud F."/>
            <person name="Wincker P."/>
            <person name="Vivares C.P."/>
            <person name="Schwarz R.T."/>
            <person name="Schetters T.P."/>
            <person name="Krause P.J."/>
            <person name="Gorenflot A."/>
            <person name="Berry V."/>
            <person name="Barbe V."/>
            <person name="Ben Mamoun C."/>
        </authorList>
    </citation>
    <scope>NUCLEOTIDE SEQUENCE [LARGE SCALE GENOMIC DNA]</scope>
    <source>
        <strain evidence="12 13">RI</strain>
    </source>
</reference>
<evidence type="ECO:0000256" key="8">
    <source>
        <dbReference type="ARBA" id="ARBA00023163"/>
    </source>
</evidence>
<keyword evidence="6 11" id="KW-0862">Zinc</keyword>
<dbReference type="RefSeq" id="XP_021337187.1">
    <property type="nucleotide sequence ID" value="XM_021482529.1"/>
</dbReference>
<evidence type="ECO:0000256" key="10">
    <source>
        <dbReference type="ARBA" id="ARBA00023242"/>
    </source>
</evidence>
<keyword evidence="5 11" id="KW-0863">Zinc-finger</keyword>
<keyword evidence="9 11" id="KW-0234">DNA repair</keyword>
<keyword evidence="13" id="KW-1185">Reference proteome</keyword>
<protein>
    <submittedName>
        <fullName evidence="12">Transcription initiation factor TFIIH subunit H3</fullName>
    </submittedName>
</protein>
<keyword evidence="10 11" id="KW-0539">Nucleus</keyword>
<keyword evidence="7 11" id="KW-0805">Transcription regulation</keyword>
<evidence type="ECO:0000256" key="5">
    <source>
        <dbReference type="ARBA" id="ARBA00022771"/>
    </source>
</evidence>
<evidence type="ECO:0000256" key="2">
    <source>
        <dbReference type="ARBA" id="ARBA00005273"/>
    </source>
</evidence>
<reference evidence="12 13" key="2">
    <citation type="journal article" date="2013" name="PLoS ONE">
        <title>Whole genome mapping and re-organization of the nuclear and mitochondrial genomes of Babesia microti isolates.</title>
        <authorList>
            <person name="Cornillot E."/>
            <person name="Dassouli A."/>
            <person name="Garg A."/>
            <person name="Pachikara N."/>
            <person name="Randazzo S."/>
            <person name="Depoix D."/>
            <person name="Carcy B."/>
            <person name="Delbecq S."/>
            <person name="Frutos R."/>
            <person name="Silva J.C."/>
            <person name="Sutton R."/>
            <person name="Krause P.J."/>
            <person name="Mamoun C.B."/>
        </authorList>
    </citation>
    <scope>NUCLEOTIDE SEQUENCE [LARGE SCALE GENOMIC DNA]</scope>
    <source>
        <strain evidence="12 13">RI</strain>
    </source>
</reference>
<dbReference type="KEGG" id="bmic:BmR1_04g06635"/>
<dbReference type="OrthoDB" id="17307at2759"/>
<dbReference type="Gene3D" id="3.40.50.410">
    <property type="entry name" value="von Willebrand factor, type A domain"/>
    <property type="match status" value="1"/>
</dbReference>
<gene>
    <name evidence="12" type="ORF">BmR1_04g06635</name>
</gene>
<comment type="similarity">
    <text evidence="2 11">Belongs to the TFB4 family.</text>
</comment>
<comment type="subcellular location">
    <subcellularLocation>
        <location evidence="1 11">Nucleus</location>
    </subcellularLocation>
</comment>
<dbReference type="EMBL" id="LN871599">
    <property type="protein sequence ID" value="CCF75523.2"/>
    <property type="molecule type" value="Genomic_DNA"/>
</dbReference>
<keyword evidence="4 11" id="KW-0227">DNA damage</keyword>
<reference evidence="12 13" key="3">
    <citation type="journal article" date="2016" name="Sci. Rep.">
        <title>Genome-wide diversity and gene expression profiling of Babesia microti isolates identify polymorphic genes that mediate host-pathogen interactions.</title>
        <authorList>
            <person name="Silva J.C."/>
            <person name="Cornillot E."/>
            <person name="McCracken C."/>
            <person name="Usmani-Brown S."/>
            <person name="Dwivedi A."/>
            <person name="Ifeonu O.O."/>
            <person name="Crabtree J."/>
            <person name="Gotia H.T."/>
            <person name="Virji A.Z."/>
            <person name="Reynes C."/>
            <person name="Colinge J."/>
            <person name="Kumar V."/>
            <person name="Lawres L."/>
            <person name="Pazzi J.E."/>
            <person name="Pablo J.V."/>
            <person name="Hung C."/>
            <person name="Brancato J."/>
            <person name="Kumari P."/>
            <person name="Orvis J."/>
            <person name="Tretina K."/>
            <person name="Chibucos M."/>
            <person name="Ott S."/>
            <person name="Sadzewicz L."/>
            <person name="Sengamalay N."/>
            <person name="Shetty A.C."/>
            <person name="Su Q."/>
            <person name="Tallon L."/>
            <person name="Fraser C.M."/>
            <person name="Frutos R."/>
            <person name="Molina D.M."/>
            <person name="Krause P.J."/>
            <person name="Ben Mamoun C."/>
        </authorList>
    </citation>
    <scope>NUCLEOTIDE SEQUENCE [LARGE SCALE GENOMIC DNA]</scope>
    <source>
        <strain evidence="12 13">RI</strain>
    </source>
</reference>
<evidence type="ECO:0000256" key="3">
    <source>
        <dbReference type="ARBA" id="ARBA00022723"/>
    </source>
</evidence>
<dbReference type="InterPro" id="IPR036465">
    <property type="entry name" value="vWFA_dom_sf"/>
</dbReference>
<dbReference type="PANTHER" id="PTHR12831">
    <property type="entry name" value="TRANSCRIPTION INITIATION FACTOR IIH TFIIH , POLYPEPTIDE 3-RELATED"/>
    <property type="match status" value="1"/>
</dbReference>
<dbReference type="Pfam" id="PF03850">
    <property type="entry name" value="Tfb4"/>
    <property type="match status" value="1"/>
</dbReference>
<evidence type="ECO:0000313" key="13">
    <source>
        <dbReference type="Proteomes" id="UP000002899"/>
    </source>
</evidence>
<keyword evidence="8 11" id="KW-0804">Transcription</keyword>
<organism evidence="12 13">
    <name type="scientific">Babesia microti (strain RI)</name>
    <dbReference type="NCBI Taxonomy" id="1133968"/>
    <lineage>
        <taxon>Eukaryota</taxon>
        <taxon>Sar</taxon>
        <taxon>Alveolata</taxon>
        <taxon>Apicomplexa</taxon>
        <taxon>Aconoidasida</taxon>
        <taxon>Piroplasmida</taxon>
        <taxon>Babesiidae</taxon>
        <taxon>Babesia</taxon>
    </lineage>
</organism>
<dbReference type="GO" id="GO:0000439">
    <property type="term" value="C:transcription factor TFIIH core complex"/>
    <property type="evidence" value="ECO:0007669"/>
    <property type="project" value="UniProtKB-UniRule"/>
</dbReference>
<evidence type="ECO:0000256" key="9">
    <source>
        <dbReference type="ARBA" id="ARBA00023204"/>
    </source>
</evidence>
<dbReference type="GO" id="GO:0006355">
    <property type="term" value="P:regulation of DNA-templated transcription"/>
    <property type="evidence" value="ECO:0007669"/>
    <property type="project" value="InterPro"/>
</dbReference>
<keyword evidence="3 11" id="KW-0479">Metal-binding</keyword>
<evidence type="ECO:0000256" key="6">
    <source>
        <dbReference type="ARBA" id="ARBA00022833"/>
    </source>
</evidence>
<dbReference type="PANTHER" id="PTHR12831:SF0">
    <property type="entry name" value="GENERAL TRANSCRIPTION FACTOR IIH SUBUNIT 3"/>
    <property type="match status" value="1"/>
</dbReference>
<dbReference type="VEuPathDB" id="PiroplasmaDB:BmR1_04g06635"/>
<dbReference type="AlphaFoldDB" id="I7J8P7"/>
<dbReference type="GeneID" id="24425972"/>
<accession>I7J8P7</accession>
<evidence type="ECO:0000256" key="7">
    <source>
        <dbReference type="ARBA" id="ARBA00023015"/>
    </source>
</evidence>
<dbReference type="GO" id="GO:0006289">
    <property type="term" value="P:nucleotide-excision repair"/>
    <property type="evidence" value="ECO:0007669"/>
    <property type="project" value="UniProtKB-UniRule"/>
</dbReference>
<dbReference type="GO" id="GO:0008270">
    <property type="term" value="F:zinc ion binding"/>
    <property type="evidence" value="ECO:0007669"/>
    <property type="project" value="UniProtKB-KW"/>
</dbReference>
<evidence type="ECO:0000256" key="1">
    <source>
        <dbReference type="ARBA" id="ARBA00004123"/>
    </source>
</evidence>
<dbReference type="GO" id="GO:0003743">
    <property type="term" value="F:translation initiation factor activity"/>
    <property type="evidence" value="ECO:0007669"/>
    <property type="project" value="UniProtKB-KW"/>
</dbReference>
<dbReference type="Proteomes" id="UP000002899">
    <property type="component" value="Chromosome IV"/>
</dbReference>
<sequence length="292" mass="32923">MSMYKSSLVLVIDANKRSWSNDGVSDNKLTFIQFVSSLKRFIRAYHCMSSGRTLYIIATNTIYCKIIFHGLTDSTLIPTTTNSNTTSMDSTLDSMEESLLKFISEDLPDANPQPTLSSNLNRIGHKENLSREILLLDYSTNDMYLKQHIPLLNIGFSALNMKIPINTLTLGKSHSKLLEQLSDITKGTFLRLMDMYGNDSINIEYALFQTLLFWFLASNDSKNILSPPSLTQISNSAVCYCHNNTIEIGYLCSSCLTVYCTDKSLIMCKICSSRFAKRPLKAKPICEINLEH</sequence>
<evidence type="ECO:0000313" key="12">
    <source>
        <dbReference type="EMBL" id="CCF75523.2"/>
    </source>
</evidence>
<proteinExistence type="inferred from homology"/>
<evidence type="ECO:0000256" key="11">
    <source>
        <dbReference type="RuleBase" id="RU368090"/>
    </source>
</evidence>